<keyword evidence="4 6" id="KW-1133">Transmembrane helix</keyword>
<dbReference type="InterPro" id="IPR011577">
    <property type="entry name" value="Cyt_b561_bac/Ni-Hgenase"/>
</dbReference>
<dbReference type="PANTHER" id="PTHR30485">
    <property type="entry name" value="NI/FE-HYDROGENASE 1 B-TYPE CYTOCHROME SUBUNIT"/>
    <property type="match status" value="1"/>
</dbReference>
<evidence type="ECO:0000256" key="4">
    <source>
        <dbReference type="ARBA" id="ARBA00022989"/>
    </source>
</evidence>
<evidence type="ECO:0000256" key="6">
    <source>
        <dbReference type="SAM" id="Phobius"/>
    </source>
</evidence>
<dbReference type="Proteomes" id="UP000549882">
    <property type="component" value="Unassembled WGS sequence"/>
</dbReference>
<proteinExistence type="predicted"/>
<feature type="transmembrane region" description="Helical" evidence="6">
    <location>
        <begin position="240"/>
        <end position="265"/>
    </location>
</feature>
<dbReference type="SUPFAM" id="SSF81342">
    <property type="entry name" value="Transmembrane di-heme cytochromes"/>
    <property type="match status" value="1"/>
</dbReference>
<reference evidence="8 9" key="1">
    <citation type="submission" date="2020-08" db="EMBL/GenBank/DDBJ databases">
        <title>Genomic Encyclopedia of Type Strains, Phase IV (KMG-V): Genome sequencing to study the core and pangenomes of soil and plant-associated prokaryotes.</title>
        <authorList>
            <person name="Whitman W."/>
        </authorList>
    </citation>
    <scope>NUCLEOTIDE SEQUENCE [LARGE SCALE GENOMIC DNA]</scope>
    <source>
        <strain evidence="8 9">SEMIA 4064</strain>
    </source>
</reference>
<evidence type="ECO:0000259" key="7">
    <source>
        <dbReference type="Pfam" id="PF01292"/>
    </source>
</evidence>
<evidence type="ECO:0000256" key="1">
    <source>
        <dbReference type="ARBA" id="ARBA00004651"/>
    </source>
</evidence>
<accession>A0A7W8XQR1</accession>
<sequence length="285" mass="32136">MADIDATGAPPAHPRTIYIRRHSIVTRLTHWLNVLCLSLLLMSGMQIFNAHPALYWGQYGANADPSWLQISATDGDNQPYGTFRIGNLTIPTTGILGASKEDGEWTERAFPAWATIPSYQDLADGRRWHFFFAWLFVFNGLIYLLYGFIAGHFRRDLAPSGAEVSLHNLWHEIVEHARLRFPKGEKAKRYNALQKLTYLIVIFILLPLMLATGLTMSPGIDAGYPFLLDIFGGRQTARSIHFITAWTIVLFVLVHVAMVILSGLWNNMRSMVTGRYAIRTEGEDA</sequence>
<evidence type="ECO:0000256" key="5">
    <source>
        <dbReference type="ARBA" id="ARBA00023136"/>
    </source>
</evidence>
<feature type="transmembrane region" description="Helical" evidence="6">
    <location>
        <begin position="196"/>
        <end position="220"/>
    </location>
</feature>
<keyword evidence="3 6" id="KW-0812">Transmembrane</keyword>
<feature type="transmembrane region" description="Helical" evidence="6">
    <location>
        <begin position="28"/>
        <end position="48"/>
    </location>
</feature>
<evidence type="ECO:0000256" key="3">
    <source>
        <dbReference type="ARBA" id="ARBA00022692"/>
    </source>
</evidence>
<comment type="subcellular location">
    <subcellularLocation>
        <location evidence="1">Cell membrane</location>
        <topology evidence="1">Multi-pass membrane protein</topology>
    </subcellularLocation>
</comment>
<keyword evidence="9" id="KW-1185">Reference proteome</keyword>
<dbReference type="GO" id="GO:0022904">
    <property type="term" value="P:respiratory electron transport chain"/>
    <property type="evidence" value="ECO:0007669"/>
    <property type="project" value="InterPro"/>
</dbReference>
<keyword evidence="5 6" id="KW-0472">Membrane</keyword>
<evidence type="ECO:0000313" key="9">
    <source>
        <dbReference type="Proteomes" id="UP000549882"/>
    </source>
</evidence>
<gene>
    <name evidence="8" type="ORF">GGD50_002472</name>
</gene>
<dbReference type="Gene3D" id="1.20.950.20">
    <property type="entry name" value="Transmembrane di-heme cytochromes, Chain C"/>
    <property type="match status" value="1"/>
</dbReference>
<comment type="caution">
    <text evidence="8">The sequence shown here is derived from an EMBL/GenBank/DDBJ whole genome shotgun (WGS) entry which is preliminary data.</text>
</comment>
<keyword evidence="2" id="KW-1003">Cell membrane</keyword>
<dbReference type="GO" id="GO:0009055">
    <property type="term" value="F:electron transfer activity"/>
    <property type="evidence" value="ECO:0007669"/>
    <property type="project" value="InterPro"/>
</dbReference>
<evidence type="ECO:0000256" key="2">
    <source>
        <dbReference type="ARBA" id="ARBA00022475"/>
    </source>
</evidence>
<protein>
    <submittedName>
        <fullName evidence="8">Thiosulfate reductase cytochrome b subunit</fullName>
    </submittedName>
</protein>
<name>A0A7W8XQR1_9HYPH</name>
<dbReference type="EMBL" id="JACHBI010000004">
    <property type="protein sequence ID" value="MBB5573850.1"/>
    <property type="molecule type" value="Genomic_DNA"/>
</dbReference>
<evidence type="ECO:0000313" key="8">
    <source>
        <dbReference type="EMBL" id="MBB5573850.1"/>
    </source>
</evidence>
<organism evidence="8 9">
    <name type="scientific">Rhizobium paranaense</name>
    <dbReference type="NCBI Taxonomy" id="1650438"/>
    <lineage>
        <taxon>Bacteria</taxon>
        <taxon>Pseudomonadati</taxon>
        <taxon>Pseudomonadota</taxon>
        <taxon>Alphaproteobacteria</taxon>
        <taxon>Hyphomicrobiales</taxon>
        <taxon>Rhizobiaceae</taxon>
        <taxon>Rhizobium/Agrobacterium group</taxon>
        <taxon>Rhizobium</taxon>
    </lineage>
</organism>
<feature type="transmembrane region" description="Helical" evidence="6">
    <location>
        <begin position="128"/>
        <end position="149"/>
    </location>
</feature>
<dbReference type="GO" id="GO:0005886">
    <property type="term" value="C:plasma membrane"/>
    <property type="evidence" value="ECO:0007669"/>
    <property type="project" value="UniProtKB-SubCell"/>
</dbReference>
<dbReference type="InterPro" id="IPR051542">
    <property type="entry name" value="Hydrogenase_cytochrome"/>
</dbReference>
<dbReference type="PANTHER" id="PTHR30485:SF1">
    <property type="entry name" value="CYTOCHROME YDHU-RELATED"/>
    <property type="match status" value="1"/>
</dbReference>
<dbReference type="GO" id="GO:0020037">
    <property type="term" value="F:heme binding"/>
    <property type="evidence" value="ECO:0007669"/>
    <property type="project" value="TreeGrafter"/>
</dbReference>
<dbReference type="RefSeq" id="WP_107109742.1">
    <property type="nucleotide sequence ID" value="NZ_JACHBI010000004.1"/>
</dbReference>
<dbReference type="InterPro" id="IPR016174">
    <property type="entry name" value="Di-haem_cyt_TM"/>
</dbReference>
<dbReference type="Pfam" id="PF01292">
    <property type="entry name" value="Ni_hydr_CYTB"/>
    <property type="match status" value="1"/>
</dbReference>
<dbReference type="AlphaFoldDB" id="A0A7W8XQR1"/>
<feature type="domain" description="Cytochrome b561 bacterial/Ni-hydrogenase" evidence="7">
    <location>
        <begin position="21"/>
        <end position="274"/>
    </location>
</feature>